<dbReference type="InterPro" id="IPR015797">
    <property type="entry name" value="NUDIX_hydrolase-like_dom_sf"/>
</dbReference>
<dbReference type="EMBL" id="CP136921">
    <property type="protein sequence ID" value="WOO33979.1"/>
    <property type="molecule type" value="Genomic_DNA"/>
</dbReference>
<dbReference type="SUPFAM" id="SSF55811">
    <property type="entry name" value="Nudix"/>
    <property type="match status" value="1"/>
</dbReference>
<dbReference type="Gene3D" id="3.90.79.10">
    <property type="entry name" value="Nucleoside Triphosphate Pyrophosphohydrolase"/>
    <property type="match status" value="1"/>
</dbReference>
<dbReference type="Proteomes" id="UP001303211">
    <property type="component" value="Chromosome"/>
</dbReference>
<name>A0ABZ0JA44_9BURK</name>
<dbReference type="InterPro" id="IPR000086">
    <property type="entry name" value="NUDIX_hydrolase_dom"/>
</dbReference>
<keyword evidence="3" id="KW-1185">Reference proteome</keyword>
<dbReference type="RefSeq" id="WP_317703308.1">
    <property type="nucleotide sequence ID" value="NZ_CP136921.1"/>
</dbReference>
<proteinExistence type="predicted"/>
<reference evidence="2 3" key="1">
    <citation type="submission" date="2023-03" db="EMBL/GenBank/DDBJ databases">
        <title>Diaphorobacter basophil sp. nov., isolated from a sewage-treatment plant.</title>
        <authorList>
            <person name="Yang K."/>
        </authorList>
    </citation>
    <scope>NUCLEOTIDE SEQUENCE [LARGE SCALE GENOMIC DNA]</scope>
    <source>
        <strain evidence="2 3">Y-1</strain>
    </source>
</reference>
<dbReference type="Pfam" id="PF00293">
    <property type="entry name" value="NUDIX"/>
    <property type="match status" value="1"/>
</dbReference>
<evidence type="ECO:0000313" key="2">
    <source>
        <dbReference type="EMBL" id="WOO33979.1"/>
    </source>
</evidence>
<organism evidence="2 3">
    <name type="scientific">Diaphorobacter limosus</name>
    <dbReference type="NCBI Taxonomy" id="3036128"/>
    <lineage>
        <taxon>Bacteria</taxon>
        <taxon>Pseudomonadati</taxon>
        <taxon>Pseudomonadota</taxon>
        <taxon>Betaproteobacteria</taxon>
        <taxon>Burkholderiales</taxon>
        <taxon>Comamonadaceae</taxon>
        <taxon>Diaphorobacter</taxon>
    </lineage>
</organism>
<evidence type="ECO:0000259" key="1">
    <source>
        <dbReference type="PROSITE" id="PS51462"/>
    </source>
</evidence>
<gene>
    <name evidence="2" type="ORF">P4826_07935</name>
</gene>
<sequence>MAATTAPAWVAAARARATCAPAAPRMALLLGGERVGSVDGQIFNKIGLQRLLDKRCQLSIVEYEGAPAWALAADDATAALNALALTLRAAGRCGPWRDEQLAVCAVDGRRLATVERGAARVLGLATQAVHLVGCTADGAAMWVQQRAHSKASNPGMWDTLMGGMVSAADSLQTAVARETWEEAGLRMAQLSGLRPGGQVRFALPSDEGGGAGYMVECIHWYQATVRAGATPDNQDGEVERFDCLAHGEVQARLAQGAFTPEAALVLAAFYGW</sequence>
<dbReference type="CDD" id="cd03676">
    <property type="entry name" value="NUDIX_Tnr3_like"/>
    <property type="match status" value="1"/>
</dbReference>
<feature type="domain" description="Nudix hydrolase" evidence="1">
    <location>
        <begin position="124"/>
        <end position="272"/>
    </location>
</feature>
<protein>
    <submittedName>
        <fullName evidence="2">NUDIX domain-containing protein</fullName>
    </submittedName>
</protein>
<accession>A0ABZ0JA44</accession>
<dbReference type="PROSITE" id="PS51462">
    <property type="entry name" value="NUDIX"/>
    <property type="match status" value="1"/>
</dbReference>
<evidence type="ECO:0000313" key="3">
    <source>
        <dbReference type="Proteomes" id="UP001303211"/>
    </source>
</evidence>